<evidence type="ECO:0000256" key="7">
    <source>
        <dbReference type="ARBA" id="ARBA00022801"/>
    </source>
</evidence>
<feature type="domain" description="AAA+ ATPase" evidence="17">
    <location>
        <begin position="194"/>
        <end position="333"/>
    </location>
</feature>
<dbReference type="InterPro" id="IPR011546">
    <property type="entry name" value="Pept_M41_FtsH_extracell"/>
</dbReference>
<dbReference type="NCBIfam" id="TIGR01241">
    <property type="entry name" value="FtsH_fam"/>
    <property type="match status" value="1"/>
</dbReference>
<organism evidence="18 19">
    <name type="scientific">Anaerorhabdus furcosa</name>
    <dbReference type="NCBI Taxonomy" id="118967"/>
    <lineage>
        <taxon>Bacteria</taxon>
        <taxon>Bacillati</taxon>
        <taxon>Bacillota</taxon>
        <taxon>Erysipelotrichia</taxon>
        <taxon>Erysipelotrichales</taxon>
        <taxon>Erysipelotrichaceae</taxon>
        <taxon>Anaerorhabdus</taxon>
    </lineage>
</organism>
<keyword evidence="18" id="KW-0132">Cell division</keyword>
<evidence type="ECO:0000256" key="1">
    <source>
        <dbReference type="ARBA" id="ARBA00004370"/>
    </source>
</evidence>
<comment type="caution">
    <text evidence="14">Lacks conserved residue(s) required for the propagation of feature annotation.</text>
</comment>
<dbReference type="Gene3D" id="1.20.58.760">
    <property type="entry name" value="Peptidase M41"/>
    <property type="match status" value="1"/>
</dbReference>
<dbReference type="InterPro" id="IPR005936">
    <property type="entry name" value="FtsH"/>
</dbReference>
<protein>
    <recommendedName>
        <fullName evidence="14">ATP-dependent zinc metalloprotease FtsH</fullName>
        <ecNumber evidence="14">3.4.24.-</ecNumber>
    </recommendedName>
</protein>
<feature type="compositionally biased region" description="Acidic residues" evidence="16">
    <location>
        <begin position="666"/>
        <end position="677"/>
    </location>
</feature>
<dbReference type="GO" id="GO:0030163">
    <property type="term" value="P:protein catabolic process"/>
    <property type="evidence" value="ECO:0007669"/>
    <property type="project" value="UniProtKB-UniRule"/>
</dbReference>
<evidence type="ECO:0000259" key="17">
    <source>
        <dbReference type="SMART" id="SM00382"/>
    </source>
</evidence>
<evidence type="ECO:0000256" key="15">
    <source>
        <dbReference type="RuleBase" id="RU003651"/>
    </source>
</evidence>
<dbReference type="CDD" id="cd19501">
    <property type="entry name" value="RecA-like_FtsH"/>
    <property type="match status" value="1"/>
</dbReference>
<reference evidence="19" key="1">
    <citation type="submission" date="2017-02" db="EMBL/GenBank/DDBJ databases">
        <authorList>
            <person name="Varghese N."/>
            <person name="Submissions S."/>
        </authorList>
    </citation>
    <scope>NUCLEOTIDE SEQUENCE [LARGE SCALE GENOMIC DNA]</scope>
    <source>
        <strain evidence="19">ATCC 25662</strain>
    </source>
</reference>
<name>A0A1T4MCU3_9FIRM</name>
<keyword evidence="11 14" id="KW-0482">Metalloprotease</keyword>
<evidence type="ECO:0000256" key="4">
    <source>
        <dbReference type="ARBA" id="ARBA00022692"/>
    </source>
</evidence>
<feature type="region of interest" description="Disordered" evidence="16">
    <location>
        <begin position="609"/>
        <end position="684"/>
    </location>
</feature>
<comment type="subcellular location">
    <subcellularLocation>
        <location evidence="14">Cell membrane</location>
        <topology evidence="14">Multi-pass membrane protein</topology>
        <orientation evidence="14">Cytoplasmic side</orientation>
    </subcellularLocation>
    <subcellularLocation>
        <location evidence="1">Membrane</location>
    </subcellularLocation>
</comment>
<keyword evidence="12 14" id="KW-0472">Membrane</keyword>
<dbReference type="InterPro" id="IPR037219">
    <property type="entry name" value="Peptidase_M41-like"/>
</dbReference>
<dbReference type="OrthoDB" id="9809379at2"/>
<dbReference type="RefSeq" id="WP_078711612.1">
    <property type="nucleotide sequence ID" value="NZ_FUWY01000003.1"/>
</dbReference>
<sequence>MKNNNRFLNYLPYLVVAIAMFSLFNLGGGSGSTQKLSYNELLNVLETQDVTKADVSIGYNVIHVKGIYNDGAQDILFSSTVPNTESQSDLVLELLNEGQVAVIDAEESNLFLDTIISFIPYLALGGLAIFMLTRMQGGGNNKAFEFSKSRAKLEGNIRVRFADVAGCDEEKEEMVEIIDYLKSPKKFAKMGARIPKGILMVGPPGTGKTLLAKAVAGEADVPFYSISGSDFVEMFVGVGASRVRDMFKKAQQTSPCIIFIDEIDAVGRQRGAGFGGGHDEREQTLNQLLVEMDGIGENAGIVMIAATNRPDVLDPALLRPGRFDRQITVSLPDRKGRKEILEVHARNKHLGPDIDLEALAKRTPGFSGADLENVLNEAAILAVRESSDLIHMSQLDEAIDRVMMGPAKKSRKYDEASKKLVAYHEAGHAIIGLYLDDATVVQKITIIPRGQAGGYNLMTEKEEKMMRTKKDLMSTITSYMGGRTSEEIFFDDISAGASGDIESATRIARDMVTVYGMSDLGPIKYDSGSGNVFLGRDYNSPSNVSGQIAFEIDQEVRKIIDTCHKQAHKIISEHKDDLIKIANALLEYETITAEQIDLVIKGLPINQDLPKKDVNKDDKKDDGNTEEPVVKKTTRKRKPKAEQNQLPLEEPKPVDIPEDQNPSLDEINESDSIEDEIETKTPKI</sequence>
<comment type="subunit">
    <text evidence="14">Homohexamer.</text>
</comment>
<keyword evidence="19" id="KW-1185">Reference proteome</keyword>
<keyword evidence="7 14" id="KW-0378">Hydrolase</keyword>
<feature type="binding site" evidence="14">
    <location>
        <position position="500"/>
    </location>
    <ligand>
        <name>Zn(2+)</name>
        <dbReference type="ChEBI" id="CHEBI:29105"/>
        <note>catalytic</note>
    </ligand>
</feature>
<dbReference type="InterPro" id="IPR041569">
    <property type="entry name" value="AAA_lid_3"/>
</dbReference>
<dbReference type="FunFam" id="1.20.58.760:FF:000001">
    <property type="entry name" value="ATP-dependent zinc metalloprotease FtsH"/>
    <property type="match status" value="1"/>
</dbReference>
<evidence type="ECO:0000256" key="12">
    <source>
        <dbReference type="ARBA" id="ARBA00023136"/>
    </source>
</evidence>
<dbReference type="Pfam" id="PF06480">
    <property type="entry name" value="FtsH_ext"/>
    <property type="match status" value="1"/>
</dbReference>
<dbReference type="InterPro" id="IPR003960">
    <property type="entry name" value="ATPase_AAA_CS"/>
</dbReference>
<keyword evidence="5 14" id="KW-0479">Metal-binding</keyword>
<dbReference type="FunFam" id="3.40.50.300:FF:000001">
    <property type="entry name" value="ATP-dependent zinc metalloprotease FtsH"/>
    <property type="match status" value="1"/>
</dbReference>
<dbReference type="PANTHER" id="PTHR23076:SF113">
    <property type="entry name" value="ATP-DEPENDENT ZINC METALLOPROTEASE FTSH 1, CHLOROPLASTIC-RELATED"/>
    <property type="match status" value="1"/>
</dbReference>
<dbReference type="EMBL" id="FUWY01000003">
    <property type="protein sequence ID" value="SJZ64742.1"/>
    <property type="molecule type" value="Genomic_DNA"/>
</dbReference>
<dbReference type="GO" id="GO:0005524">
    <property type="term" value="F:ATP binding"/>
    <property type="evidence" value="ECO:0007669"/>
    <property type="project" value="UniProtKB-UniRule"/>
</dbReference>
<dbReference type="GO" id="GO:0006508">
    <property type="term" value="P:proteolysis"/>
    <property type="evidence" value="ECO:0007669"/>
    <property type="project" value="UniProtKB-KW"/>
</dbReference>
<dbReference type="SMART" id="SM00382">
    <property type="entry name" value="AAA"/>
    <property type="match status" value="1"/>
</dbReference>
<keyword evidence="3 14" id="KW-0645">Protease</keyword>
<keyword evidence="9 14" id="KW-0067">ATP-binding</keyword>
<evidence type="ECO:0000256" key="13">
    <source>
        <dbReference type="ARBA" id="ARBA00061570"/>
    </source>
</evidence>
<comment type="function">
    <text evidence="14">Acts as a processive, ATP-dependent zinc metallopeptidase for both cytoplasmic and membrane proteins. Plays a role in the quality control of integral membrane proteins.</text>
</comment>
<evidence type="ECO:0000256" key="9">
    <source>
        <dbReference type="ARBA" id="ARBA00022840"/>
    </source>
</evidence>
<dbReference type="Pfam" id="PF17862">
    <property type="entry name" value="AAA_lid_3"/>
    <property type="match status" value="1"/>
</dbReference>
<dbReference type="AlphaFoldDB" id="A0A1T4MCU3"/>
<proteinExistence type="inferred from homology"/>
<dbReference type="Pfam" id="PF01434">
    <property type="entry name" value="Peptidase_M41"/>
    <property type="match status" value="1"/>
</dbReference>
<dbReference type="GO" id="GO:0004222">
    <property type="term" value="F:metalloendopeptidase activity"/>
    <property type="evidence" value="ECO:0007669"/>
    <property type="project" value="InterPro"/>
</dbReference>
<feature type="transmembrane region" description="Helical" evidence="14">
    <location>
        <begin position="7"/>
        <end position="27"/>
    </location>
</feature>
<evidence type="ECO:0000313" key="18">
    <source>
        <dbReference type="EMBL" id="SJZ64742.1"/>
    </source>
</evidence>
<dbReference type="GO" id="GO:0004176">
    <property type="term" value="F:ATP-dependent peptidase activity"/>
    <property type="evidence" value="ECO:0007669"/>
    <property type="project" value="InterPro"/>
</dbReference>
<dbReference type="Gene3D" id="3.40.50.300">
    <property type="entry name" value="P-loop containing nucleotide triphosphate hydrolases"/>
    <property type="match status" value="1"/>
</dbReference>
<dbReference type="PROSITE" id="PS00674">
    <property type="entry name" value="AAA"/>
    <property type="match status" value="1"/>
</dbReference>
<dbReference type="InterPro" id="IPR027417">
    <property type="entry name" value="P-loop_NTPase"/>
</dbReference>
<comment type="similarity">
    <text evidence="13 14">In the central section; belongs to the AAA ATPase family.</text>
</comment>
<dbReference type="GO" id="GO:0005886">
    <property type="term" value="C:plasma membrane"/>
    <property type="evidence" value="ECO:0007669"/>
    <property type="project" value="UniProtKB-SubCell"/>
</dbReference>
<feature type="binding site" evidence="14">
    <location>
        <position position="428"/>
    </location>
    <ligand>
        <name>Zn(2+)</name>
        <dbReference type="ChEBI" id="CHEBI:29105"/>
        <note>catalytic</note>
    </ligand>
</feature>
<keyword evidence="8 14" id="KW-0862">Zinc</keyword>
<feature type="compositionally biased region" description="Basic and acidic residues" evidence="16">
    <location>
        <begin position="609"/>
        <end position="623"/>
    </location>
</feature>
<evidence type="ECO:0000256" key="10">
    <source>
        <dbReference type="ARBA" id="ARBA00022989"/>
    </source>
</evidence>
<dbReference type="GO" id="GO:0008270">
    <property type="term" value="F:zinc ion binding"/>
    <property type="evidence" value="ECO:0007669"/>
    <property type="project" value="UniProtKB-UniRule"/>
</dbReference>
<dbReference type="GO" id="GO:0016887">
    <property type="term" value="F:ATP hydrolysis activity"/>
    <property type="evidence" value="ECO:0007669"/>
    <property type="project" value="UniProtKB-UniRule"/>
</dbReference>
<dbReference type="SUPFAM" id="SSF52540">
    <property type="entry name" value="P-loop containing nucleoside triphosphate hydrolases"/>
    <property type="match status" value="1"/>
</dbReference>
<keyword evidence="14" id="KW-1003">Cell membrane</keyword>
<dbReference type="HAMAP" id="MF_01458">
    <property type="entry name" value="FtsH"/>
    <property type="match status" value="1"/>
</dbReference>
<evidence type="ECO:0000256" key="6">
    <source>
        <dbReference type="ARBA" id="ARBA00022741"/>
    </source>
</evidence>
<dbReference type="InterPro" id="IPR003959">
    <property type="entry name" value="ATPase_AAA_core"/>
</dbReference>
<dbReference type="STRING" id="118967.SAMN02745191_1199"/>
<comment type="cofactor">
    <cofactor evidence="14">
        <name>Zn(2+)</name>
        <dbReference type="ChEBI" id="CHEBI:29105"/>
    </cofactor>
    <text evidence="14">Binds 1 zinc ion per subunit.</text>
</comment>
<keyword evidence="10 14" id="KW-1133">Transmembrane helix</keyword>
<dbReference type="FunFam" id="1.10.8.60:FF:000001">
    <property type="entry name" value="ATP-dependent zinc metalloprotease FtsH"/>
    <property type="match status" value="1"/>
</dbReference>
<dbReference type="Gene3D" id="1.10.8.60">
    <property type="match status" value="1"/>
</dbReference>
<dbReference type="InterPro" id="IPR003593">
    <property type="entry name" value="AAA+_ATPase"/>
</dbReference>
<dbReference type="Proteomes" id="UP000243297">
    <property type="component" value="Unassembled WGS sequence"/>
</dbReference>
<evidence type="ECO:0000256" key="16">
    <source>
        <dbReference type="SAM" id="MobiDB-lite"/>
    </source>
</evidence>
<gene>
    <name evidence="14" type="primary">ftsH</name>
    <name evidence="18" type="ORF">SAMN02745191_1199</name>
</gene>
<evidence type="ECO:0000256" key="14">
    <source>
        <dbReference type="HAMAP-Rule" id="MF_01458"/>
    </source>
</evidence>
<dbReference type="Pfam" id="PF00004">
    <property type="entry name" value="AAA"/>
    <property type="match status" value="1"/>
</dbReference>
<dbReference type="InterPro" id="IPR000642">
    <property type="entry name" value="Peptidase_M41"/>
</dbReference>
<evidence type="ECO:0000256" key="5">
    <source>
        <dbReference type="ARBA" id="ARBA00022723"/>
    </source>
</evidence>
<keyword evidence="18" id="KW-0131">Cell cycle</keyword>
<feature type="active site" evidence="14">
    <location>
        <position position="425"/>
    </location>
</feature>
<dbReference type="PANTHER" id="PTHR23076">
    <property type="entry name" value="METALLOPROTEASE M41 FTSH"/>
    <property type="match status" value="1"/>
</dbReference>
<keyword evidence="4 14" id="KW-0812">Transmembrane</keyword>
<feature type="binding site" evidence="14">
    <location>
        <position position="424"/>
    </location>
    <ligand>
        <name>Zn(2+)</name>
        <dbReference type="ChEBI" id="CHEBI:29105"/>
        <note>catalytic</note>
    </ligand>
</feature>
<dbReference type="GO" id="GO:0051301">
    <property type="term" value="P:cell division"/>
    <property type="evidence" value="ECO:0007669"/>
    <property type="project" value="UniProtKB-KW"/>
</dbReference>
<keyword evidence="6 14" id="KW-0547">Nucleotide-binding</keyword>
<comment type="similarity">
    <text evidence="2 14">In the C-terminal section; belongs to the peptidase M41 family.</text>
</comment>
<feature type="binding site" evidence="14">
    <location>
        <begin position="202"/>
        <end position="209"/>
    </location>
    <ligand>
        <name>ATP</name>
        <dbReference type="ChEBI" id="CHEBI:30616"/>
    </ligand>
</feature>
<accession>A0A1T4MCU3</accession>
<comment type="similarity">
    <text evidence="15">Belongs to the AAA ATPase family.</text>
</comment>
<dbReference type="EC" id="3.4.24.-" evidence="14"/>
<evidence type="ECO:0000256" key="3">
    <source>
        <dbReference type="ARBA" id="ARBA00022670"/>
    </source>
</evidence>
<evidence type="ECO:0000313" key="19">
    <source>
        <dbReference type="Proteomes" id="UP000243297"/>
    </source>
</evidence>
<dbReference type="SUPFAM" id="SSF140990">
    <property type="entry name" value="FtsH protease domain-like"/>
    <property type="match status" value="1"/>
</dbReference>
<evidence type="ECO:0000256" key="11">
    <source>
        <dbReference type="ARBA" id="ARBA00023049"/>
    </source>
</evidence>
<evidence type="ECO:0000256" key="8">
    <source>
        <dbReference type="ARBA" id="ARBA00022833"/>
    </source>
</evidence>
<evidence type="ECO:0000256" key="2">
    <source>
        <dbReference type="ARBA" id="ARBA00010044"/>
    </source>
</evidence>